<dbReference type="InterPro" id="IPR005174">
    <property type="entry name" value="KIB1-4_b-propeller"/>
</dbReference>
<dbReference type="Proteomes" id="UP001457282">
    <property type="component" value="Unassembled WGS sequence"/>
</dbReference>
<gene>
    <name evidence="2" type="ORF">M0R45_018549</name>
</gene>
<sequence length="425" mass="48286">MSRWSEFPKELCEAVLSKSSLKGILRFKAVCPSWGAAVDECTKSSSFTCLPETSWLVLPQDLNKDEAIDGSRFYSLEGSFYSSNISMPEESRDAICFGSSHGWLVLLNNQLDFMISSPLLSGIQLPLPPLNTFPDILGITYHKGTAYAYNIVDDHFTVKWKTAEEIKKHLEYIEETKETFETWDITCVKDLRSKMRAKGVLSSRPTCSNKDKIGVMVMYIFGDENNCRYNSLAFCTTSDHKWTKLEERRWYVEIMGYDNEFYVLKENYGVDVWDFSTFSIPIKKMEIKIVASAIPRGVNTRFPKVYMIKEGAGLMLVVDFQTHAQIRFGIYKLDNVVCPLGTSPAWMEVQSIGSNALVLGSNNSIVMSSHDSLRCDEDSIYYAYKRNWMSPSYNLGVFSLRDKSAGKKKVCKLPMDFEPLAYSGS</sequence>
<comment type="caution">
    <text evidence="2">The sequence shown here is derived from an EMBL/GenBank/DDBJ whole genome shotgun (WGS) entry which is preliminary data.</text>
</comment>
<feature type="domain" description="KIB1-4 beta-propeller" evidence="1">
    <location>
        <begin position="73"/>
        <end position="399"/>
    </location>
</feature>
<proteinExistence type="predicted"/>
<dbReference type="InterPro" id="IPR050942">
    <property type="entry name" value="F-box_BR-signaling"/>
</dbReference>
<dbReference type="EMBL" id="JBEDUW010000004">
    <property type="protein sequence ID" value="KAK9931265.1"/>
    <property type="molecule type" value="Genomic_DNA"/>
</dbReference>
<dbReference type="Pfam" id="PF03478">
    <property type="entry name" value="Beta-prop_KIB1-4"/>
    <property type="match status" value="1"/>
</dbReference>
<dbReference type="PANTHER" id="PTHR44259">
    <property type="entry name" value="OS07G0183000 PROTEIN-RELATED"/>
    <property type="match status" value="1"/>
</dbReference>
<evidence type="ECO:0000313" key="2">
    <source>
        <dbReference type="EMBL" id="KAK9931265.1"/>
    </source>
</evidence>
<accession>A0AAW1X2S7</accession>
<reference evidence="2 3" key="1">
    <citation type="journal article" date="2023" name="G3 (Bethesda)">
        <title>A chromosome-length genome assembly and annotation of blackberry (Rubus argutus, cv. 'Hillquist').</title>
        <authorList>
            <person name="Bruna T."/>
            <person name="Aryal R."/>
            <person name="Dudchenko O."/>
            <person name="Sargent D.J."/>
            <person name="Mead D."/>
            <person name="Buti M."/>
            <person name="Cavallini A."/>
            <person name="Hytonen T."/>
            <person name="Andres J."/>
            <person name="Pham M."/>
            <person name="Weisz D."/>
            <person name="Mascagni F."/>
            <person name="Usai G."/>
            <person name="Natali L."/>
            <person name="Bassil N."/>
            <person name="Fernandez G.E."/>
            <person name="Lomsadze A."/>
            <person name="Armour M."/>
            <person name="Olukolu B."/>
            <person name="Poorten T."/>
            <person name="Britton C."/>
            <person name="Davik J."/>
            <person name="Ashrafi H."/>
            <person name="Aiden E.L."/>
            <person name="Borodovsky M."/>
            <person name="Worthington M."/>
        </authorList>
    </citation>
    <scope>NUCLEOTIDE SEQUENCE [LARGE SCALE GENOMIC DNA]</scope>
    <source>
        <strain evidence="2">PI 553951</strain>
    </source>
</reference>
<organism evidence="2 3">
    <name type="scientific">Rubus argutus</name>
    <name type="common">Southern blackberry</name>
    <dbReference type="NCBI Taxonomy" id="59490"/>
    <lineage>
        <taxon>Eukaryota</taxon>
        <taxon>Viridiplantae</taxon>
        <taxon>Streptophyta</taxon>
        <taxon>Embryophyta</taxon>
        <taxon>Tracheophyta</taxon>
        <taxon>Spermatophyta</taxon>
        <taxon>Magnoliopsida</taxon>
        <taxon>eudicotyledons</taxon>
        <taxon>Gunneridae</taxon>
        <taxon>Pentapetalae</taxon>
        <taxon>rosids</taxon>
        <taxon>fabids</taxon>
        <taxon>Rosales</taxon>
        <taxon>Rosaceae</taxon>
        <taxon>Rosoideae</taxon>
        <taxon>Rosoideae incertae sedis</taxon>
        <taxon>Rubus</taxon>
    </lineage>
</organism>
<evidence type="ECO:0000259" key="1">
    <source>
        <dbReference type="Pfam" id="PF03478"/>
    </source>
</evidence>
<name>A0AAW1X2S7_RUBAR</name>
<protein>
    <recommendedName>
        <fullName evidence="1">KIB1-4 beta-propeller domain-containing protein</fullName>
    </recommendedName>
</protein>
<keyword evidence="3" id="KW-1185">Reference proteome</keyword>
<dbReference type="PANTHER" id="PTHR44259:SF15">
    <property type="entry name" value="F-BOX PROTEIN KIB2-RELATED"/>
    <property type="match status" value="1"/>
</dbReference>
<dbReference type="AlphaFoldDB" id="A0AAW1X2S7"/>
<evidence type="ECO:0000313" key="3">
    <source>
        <dbReference type="Proteomes" id="UP001457282"/>
    </source>
</evidence>